<dbReference type="Pfam" id="PF04205">
    <property type="entry name" value="FMN_bind"/>
    <property type="match status" value="1"/>
</dbReference>
<organism evidence="2 3">
    <name type="scientific">Cerina litoralis</name>
    <dbReference type="NCBI Taxonomy" id="2874477"/>
    <lineage>
        <taxon>Bacteria</taxon>
        <taxon>Pseudomonadati</taxon>
        <taxon>Bacteroidota</taxon>
        <taxon>Flavobacteriia</taxon>
        <taxon>Flavobacteriales</taxon>
        <taxon>Flavobacteriaceae</taxon>
        <taxon>Cerina</taxon>
    </lineage>
</organism>
<reference evidence="2" key="1">
    <citation type="submission" date="2023-02" db="EMBL/GenBank/DDBJ databases">
        <title>Genome of Flavobacteriaceae gen. nov. sp. strain F89.</title>
        <authorList>
            <person name="Wang Y."/>
        </authorList>
    </citation>
    <scope>NUCLEOTIDE SEQUENCE</scope>
    <source>
        <strain evidence="2">F89</strain>
    </source>
</reference>
<keyword evidence="3" id="KW-1185">Reference proteome</keyword>
<name>A0AAE3EVE9_9FLAO</name>
<dbReference type="SMART" id="SM00900">
    <property type="entry name" value="FMN_bind"/>
    <property type="match status" value="1"/>
</dbReference>
<dbReference type="RefSeq" id="WP_317902914.1">
    <property type="nucleotide sequence ID" value="NZ_JAIRBC010000020.1"/>
</dbReference>
<gene>
    <name evidence="2" type="ORF">K8352_13520</name>
</gene>
<evidence type="ECO:0000313" key="3">
    <source>
        <dbReference type="Proteomes" id="UP001200642"/>
    </source>
</evidence>
<proteinExistence type="predicted"/>
<dbReference type="GO" id="GO:0010181">
    <property type="term" value="F:FMN binding"/>
    <property type="evidence" value="ECO:0007669"/>
    <property type="project" value="InterPro"/>
</dbReference>
<dbReference type="GO" id="GO:0016020">
    <property type="term" value="C:membrane"/>
    <property type="evidence" value="ECO:0007669"/>
    <property type="project" value="InterPro"/>
</dbReference>
<dbReference type="EMBL" id="JAIRBC010000020">
    <property type="protein sequence ID" value="MCG2461772.1"/>
    <property type="molecule type" value="Genomic_DNA"/>
</dbReference>
<sequence>MRIKNHLSLVFLFATFLLLGFGLPNRLEKKVQKVVEKTFGVNDFSMAAVAVSPELNTQLPAKITKDNFYKLLHGTTLMGYAFIDRAPSKTAQFDYLVLFDTELKVVRTNVLIYREEYGGEIGSTRWLKQFTGKTGKDRVSIESNIDAISGATISVRSMTRSMDNLLQTIGILQENKVL</sequence>
<dbReference type="AlphaFoldDB" id="A0AAE3EVE9"/>
<feature type="domain" description="FMN-binding" evidence="1">
    <location>
        <begin position="79"/>
        <end position="169"/>
    </location>
</feature>
<protein>
    <submittedName>
        <fullName evidence="2">FMN-binding protein</fullName>
    </submittedName>
</protein>
<evidence type="ECO:0000313" key="2">
    <source>
        <dbReference type="EMBL" id="MCG2461772.1"/>
    </source>
</evidence>
<evidence type="ECO:0000259" key="1">
    <source>
        <dbReference type="SMART" id="SM00900"/>
    </source>
</evidence>
<accession>A0AAE3EVE9</accession>
<comment type="caution">
    <text evidence="2">The sequence shown here is derived from an EMBL/GenBank/DDBJ whole genome shotgun (WGS) entry which is preliminary data.</text>
</comment>
<dbReference type="InterPro" id="IPR007329">
    <property type="entry name" value="FMN-bd"/>
</dbReference>
<dbReference type="Proteomes" id="UP001200642">
    <property type="component" value="Unassembled WGS sequence"/>
</dbReference>